<proteinExistence type="inferred from homology"/>
<accession>A0A8H7AQS2</accession>
<evidence type="ECO:0008006" key="6">
    <source>
        <dbReference type="Google" id="ProtNLM"/>
    </source>
</evidence>
<protein>
    <recommendedName>
        <fullName evidence="6">Pre-rRNA-processing protein TSR2</fullName>
    </recommendedName>
</protein>
<evidence type="ECO:0000313" key="5">
    <source>
        <dbReference type="Proteomes" id="UP000606974"/>
    </source>
</evidence>
<feature type="compositionally biased region" description="Acidic residues" evidence="3">
    <location>
        <begin position="144"/>
        <end position="166"/>
    </location>
</feature>
<comment type="similarity">
    <text evidence="1">Belongs to the TSR2 family.</text>
</comment>
<dbReference type="InterPro" id="IPR019398">
    <property type="entry name" value="Pre-rRNA_process_TSR2"/>
</dbReference>
<evidence type="ECO:0000256" key="1">
    <source>
        <dbReference type="ARBA" id="ARBA00006524"/>
    </source>
</evidence>
<evidence type="ECO:0000313" key="4">
    <source>
        <dbReference type="EMBL" id="KAF7511252.1"/>
    </source>
</evidence>
<dbReference type="PANTHER" id="PTHR21250">
    <property type="entry name" value="PRE-RRNA-PROCESSING PROTEIN TSR2 HOMOLOG"/>
    <property type="match status" value="1"/>
</dbReference>
<dbReference type="Proteomes" id="UP000606974">
    <property type="component" value="Unassembled WGS sequence"/>
</dbReference>
<comment type="caution">
    <text evidence="4">The sequence shown here is derived from an EMBL/GenBank/DDBJ whole genome shotgun (WGS) entry which is preliminary data.</text>
</comment>
<dbReference type="EMBL" id="JAACFV010000022">
    <property type="protein sequence ID" value="KAF7511252.1"/>
    <property type="molecule type" value="Genomic_DNA"/>
</dbReference>
<keyword evidence="2" id="KW-0698">rRNA processing</keyword>
<evidence type="ECO:0000256" key="2">
    <source>
        <dbReference type="ARBA" id="ARBA00022552"/>
    </source>
</evidence>
<name>A0A8H7AQS2_9EURO</name>
<gene>
    <name evidence="4" type="ORF">GJ744_005149</name>
</gene>
<dbReference type="Pfam" id="PF10273">
    <property type="entry name" value="WGG"/>
    <property type="match status" value="1"/>
</dbReference>
<keyword evidence="5" id="KW-1185">Reference proteome</keyword>
<dbReference type="AlphaFoldDB" id="A0A8H7AQS2"/>
<reference evidence="4" key="1">
    <citation type="submission" date="2020-02" db="EMBL/GenBank/DDBJ databases">
        <authorList>
            <person name="Palmer J.M."/>
        </authorList>
    </citation>
    <scope>NUCLEOTIDE SEQUENCE</scope>
    <source>
        <strain evidence="4">EPUS1.4</strain>
        <tissue evidence="4">Thallus</tissue>
    </source>
</reference>
<dbReference type="GO" id="GO:0006364">
    <property type="term" value="P:rRNA processing"/>
    <property type="evidence" value="ECO:0007669"/>
    <property type="project" value="UniProtKB-KW"/>
</dbReference>
<feature type="region of interest" description="Disordered" evidence="3">
    <location>
        <begin position="135"/>
        <end position="199"/>
    </location>
</feature>
<organism evidence="4 5">
    <name type="scientific">Endocarpon pusillum</name>
    <dbReference type="NCBI Taxonomy" id="364733"/>
    <lineage>
        <taxon>Eukaryota</taxon>
        <taxon>Fungi</taxon>
        <taxon>Dikarya</taxon>
        <taxon>Ascomycota</taxon>
        <taxon>Pezizomycotina</taxon>
        <taxon>Eurotiomycetes</taxon>
        <taxon>Chaetothyriomycetidae</taxon>
        <taxon>Verrucariales</taxon>
        <taxon>Verrucariaceae</taxon>
        <taxon>Endocarpon</taxon>
    </lineage>
</organism>
<evidence type="ECO:0000256" key="3">
    <source>
        <dbReference type="SAM" id="MobiDB-lite"/>
    </source>
</evidence>
<dbReference type="OrthoDB" id="263560at2759"/>
<sequence length="199" mass="22012">MSATEDPHTAPASSSASAQTAAKIDLLISLHLHSWPVLTLATQNNWGGPTSNDKRDWFAGAISELFSNGDVIDVGDLEEVLIQVMLDEFEVVVDDDSPAEVAASIFKGRQRILQGDYSEVDQMLARWEEKQKKGPERLPFKMVEEDDDGQETEWESSVSDEDDIVMDEAPQLVHATGQEKPAPEIDEDGFTKVVGKKKR</sequence>